<evidence type="ECO:0000313" key="2">
    <source>
        <dbReference type="Proteomes" id="UP000887564"/>
    </source>
</evidence>
<name>A0A914RS01_PAREQ</name>
<accession>A0A914RS01</accession>
<dbReference type="WBParaSite" id="PEQ_0000760801-mRNA-1">
    <property type="protein sequence ID" value="PEQ_0000760801-mRNA-1"/>
    <property type="gene ID" value="PEQ_0000760801"/>
</dbReference>
<keyword evidence="1" id="KW-0812">Transmembrane</keyword>
<keyword evidence="1" id="KW-1133">Transmembrane helix</keyword>
<feature type="transmembrane region" description="Helical" evidence="1">
    <location>
        <begin position="37"/>
        <end position="61"/>
    </location>
</feature>
<dbReference type="PANTHER" id="PTHR47023:SF3">
    <property type="entry name" value="G-PROTEIN COUPLED RECEPTORS FAMILY 1 PROFILE DOMAIN-CONTAINING PROTEIN"/>
    <property type="match status" value="1"/>
</dbReference>
<dbReference type="Proteomes" id="UP000887564">
    <property type="component" value="Unplaced"/>
</dbReference>
<keyword evidence="1" id="KW-0472">Membrane</keyword>
<dbReference type="PANTHER" id="PTHR47023">
    <property type="entry name" value="SEX PEPTIDE RECEPTOR"/>
    <property type="match status" value="1"/>
</dbReference>
<dbReference type="AlphaFoldDB" id="A0A914RS01"/>
<keyword evidence="2" id="KW-1185">Reference proteome</keyword>
<evidence type="ECO:0000313" key="3">
    <source>
        <dbReference type="WBParaSite" id="PEQ_0000760801-mRNA-1"/>
    </source>
</evidence>
<reference evidence="3" key="1">
    <citation type="submission" date="2022-11" db="UniProtKB">
        <authorList>
            <consortium name="WormBaseParasite"/>
        </authorList>
    </citation>
    <scope>IDENTIFICATION</scope>
</reference>
<proteinExistence type="predicted"/>
<protein>
    <submittedName>
        <fullName evidence="3">G-protein coupled receptors family 1 profile domain-containing protein</fullName>
    </submittedName>
</protein>
<dbReference type="InterPro" id="IPR053071">
    <property type="entry name" value="GPCR1-related_rcpt"/>
</dbReference>
<organism evidence="2 3">
    <name type="scientific">Parascaris equorum</name>
    <name type="common">Equine roundworm</name>
    <dbReference type="NCBI Taxonomy" id="6256"/>
    <lineage>
        <taxon>Eukaryota</taxon>
        <taxon>Metazoa</taxon>
        <taxon>Ecdysozoa</taxon>
        <taxon>Nematoda</taxon>
        <taxon>Chromadorea</taxon>
        <taxon>Rhabditida</taxon>
        <taxon>Spirurina</taxon>
        <taxon>Ascaridomorpha</taxon>
        <taxon>Ascaridoidea</taxon>
        <taxon>Ascarididae</taxon>
        <taxon>Parascaris</taxon>
    </lineage>
</organism>
<sequence length="67" mass="7824">MMAVCAFFGAVAPLPFTVWYYTLHHKDDLNQNIGLCYVHKFCMELIPFFFNTLITLFTLIIGGQRYK</sequence>
<evidence type="ECO:0000256" key="1">
    <source>
        <dbReference type="SAM" id="Phobius"/>
    </source>
</evidence>